<dbReference type="Pfam" id="PF12854">
    <property type="entry name" value="PPR_1"/>
    <property type="match status" value="1"/>
</dbReference>
<dbReference type="SUPFAM" id="SSF48452">
    <property type="entry name" value="TPR-like"/>
    <property type="match status" value="1"/>
</dbReference>
<dbReference type="EMBL" id="KE344077">
    <property type="protein sequence ID" value="EXB52989.1"/>
    <property type="molecule type" value="Genomic_DNA"/>
</dbReference>
<accession>W9REF5</accession>
<dbReference type="GO" id="GO:0009451">
    <property type="term" value="P:RNA modification"/>
    <property type="evidence" value="ECO:0007669"/>
    <property type="project" value="InterPro"/>
</dbReference>
<feature type="repeat" description="PPR" evidence="3">
    <location>
        <begin position="405"/>
        <end position="439"/>
    </location>
</feature>
<dbReference type="GO" id="GO:0048731">
    <property type="term" value="P:system development"/>
    <property type="evidence" value="ECO:0007669"/>
    <property type="project" value="UniProtKB-ARBA"/>
</dbReference>
<dbReference type="FunFam" id="1.25.40.10:FF:000125">
    <property type="entry name" value="Pentatricopeptide repeat-containing protein"/>
    <property type="match status" value="2"/>
</dbReference>
<dbReference type="FunFam" id="1.25.40.10:FF:001506">
    <property type="entry name" value="Os03g0317100 protein"/>
    <property type="match status" value="1"/>
</dbReference>
<dbReference type="GO" id="GO:0003723">
    <property type="term" value="F:RNA binding"/>
    <property type="evidence" value="ECO:0007669"/>
    <property type="project" value="InterPro"/>
</dbReference>
<feature type="repeat" description="PPR" evidence="3">
    <location>
        <begin position="273"/>
        <end position="303"/>
    </location>
</feature>
<keyword evidence="2" id="KW-0677">Repeat</keyword>
<dbReference type="Gene3D" id="1.25.40.10">
    <property type="entry name" value="Tetratricopeptide repeat domain"/>
    <property type="match status" value="6"/>
</dbReference>
<dbReference type="KEGG" id="mnt:21401830"/>
<dbReference type="PANTHER" id="PTHR47926:SF373">
    <property type="entry name" value="TETRATRICOPEPTIDE-LIKE HELICAL DOMAIN SUPERFAMILY, DYW DOMAIN-CONTAINING PROTEIN"/>
    <property type="match status" value="1"/>
</dbReference>
<dbReference type="NCBIfam" id="TIGR00756">
    <property type="entry name" value="PPR"/>
    <property type="match status" value="11"/>
</dbReference>
<dbReference type="InterPro" id="IPR032867">
    <property type="entry name" value="DYW_dom"/>
</dbReference>
<dbReference type="InterPro" id="IPR011990">
    <property type="entry name" value="TPR-like_helical_dom_sf"/>
</dbReference>
<evidence type="ECO:0000256" key="3">
    <source>
        <dbReference type="PROSITE-ProRule" id="PRU00708"/>
    </source>
</evidence>
<feature type="repeat" description="PPR" evidence="3">
    <location>
        <begin position="25"/>
        <end position="55"/>
    </location>
</feature>
<feature type="repeat" description="PPR" evidence="3">
    <location>
        <begin position="56"/>
        <end position="86"/>
    </location>
</feature>
<feature type="repeat" description="PPR" evidence="3">
    <location>
        <begin position="304"/>
        <end position="338"/>
    </location>
</feature>
<feature type="repeat" description="PPR" evidence="3">
    <location>
        <begin position="180"/>
        <end position="214"/>
    </location>
</feature>
<dbReference type="InterPro" id="IPR002885">
    <property type="entry name" value="PPR_rpt"/>
</dbReference>
<evidence type="ECO:0000313" key="6">
    <source>
        <dbReference type="Proteomes" id="UP000030645"/>
    </source>
</evidence>
<dbReference type="OrthoDB" id="1028258at2759"/>
<dbReference type="Pfam" id="PF20431">
    <property type="entry name" value="E_motif"/>
    <property type="match status" value="1"/>
</dbReference>
<dbReference type="eggNOG" id="KOG4197">
    <property type="taxonomic scope" value="Eukaryota"/>
</dbReference>
<protein>
    <recommendedName>
        <fullName evidence="4">DYW domain-containing protein</fullName>
    </recommendedName>
</protein>
<gene>
    <name evidence="5" type="ORF">L484_018873</name>
</gene>
<dbReference type="FunFam" id="1.25.40.10:FF:000366">
    <property type="entry name" value="Pentatricopeptide (PPR) repeat-containing protein"/>
    <property type="match status" value="1"/>
</dbReference>
<sequence>MFPFRVSRPSTRLFRFSIRLYCYGAIISFNSLIVRYSRLGQIHNARRVFDEMRMRNVASWNSIIAGYFQNSQPSEAQELFDRMPERNVVSWNALIGGYVKNGMLNKARRVFDSMPERNVISWTAMVRGYVQEGMISEAGSLFWQMPEKNVVSWTVMLGGLIQERRVDDARWLFDEMPEKDVVARTNMINGYCQEGRLAEAREIFDEMPCKNVISWTTMICGYTQNQRVDVARKLFEVMPEKNEVSWTAMLMGYTQCGRIQEASELFDAMPLKPAIACNAMILGFGQIGEVGKAMWVFDQMREKDEGTWSAMIKVYERKGFELQALEFFSSMQRQGVRPNYPTLISVLSVCASLASLDHGREIHGQLVRSHFDHDVYVVSVLITMYVKCGNLEKAKLVFDSFAPKDVVMWNTMITGYAQHGLGEEALQVFHDMCSVGLAPDDITFIGVLSACSYTGKVQEGREIFGAMKSKYLVEPRTEHYACMVDLLGRAGQVDEAVDLIEKMPVEADAIIWGSLLGACRTHMRLDLAEVAAQKLLLLEPNNSGPYILLSNIYATKGRWRDVAELRKNMRERNVSKSPGCSWIEVEKKVHVFTGGDSTGHPEHPMILRMLERLGGLLREAGYCPDGTFVLHDVDEEEKVHSLRYHSERLAVAYGLLKVPEPMPIRVMKNLRVCVDCHSAIKLIAKVTGREIILRDANRFHHFKDGLCSCRDYW</sequence>
<dbReference type="AlphaFoldDB" id="W9REF5"/>
<proteinExistence type="inferred from homology"/>
<dbReference type="PANTHER" id="PTHR47926">
    <property type="entry name" value="PENTATRICOPEPTIDE REPEAT-CONTAINING PROTEIN"/>
    <property type="match status" value="1"/>
</dbReference>
<dbReference type="InterPro" id="IPR046848">
    <property type="entry name" value="E_motif"/>
</dbReference>
<dbReference type="PROSITE" id="PS51375">
    <property type="entry name" value="PPR"/>
    <property type="match status" value="9"/>
</dbReference>
<organism evidence="5 6">
    <name type="scientific">Morus notabilis</name>
    <dbReference type="NCBI Taxonomy" id="981085"/>
    <lineage>
        <taxon>Eukaryota</taxon>
        <taxon>Viridiplantae</taxon>
        <taxon>Streptophyta</taxon>
        <taxon>Embryophyta</taxon>
        <taxon>Tracheophyta</taxon>
        <taxon>Spermatophyta</taxon>
        <taxon>Magnoliopsida</taxon>
        <taxon>eudicotyledons</taxon>
        <taxon>Gunneridae</taxon>
        <taxon>Pentapetalae</taxon>
        <taxon>rosids</taxon>
        <taxon>fabids</taxon>
        <taxon>Rosales</taxon>
        <taxon>Moraceae</taxon>
        <taxon>Moreae</taxon>
        <taxon>Morus</taxon>
    </lineage>
</organism>
<dbReference type="GO" id="GO:0008270">
    <property type="term" value="F:zinc ion binding"/>
    <property type="evidence" value="ECO:0007669"/>
    <property type="project" value="InterPro"/>
</dbReference>
<evidence type="ECO:0000256" key="1">
    <source>
        <dbReference type="ARBA" id="ARBA00006643"/>
    </source>
</evidence>
<comment type="similarity">
    <text evidence="1">Belongs to the PPR family. PCMP-H subfamily.</text>
</comment>
<dbReference type="Pfam" id="PF14432">
    <property type="entry name" value="DYW_deaminase"/>
    <property type="match status" value="1"/>
</dbReference>
<evidence type="ECO:0000259" key="4">
    <source>
        <dbReference type="Pfam" id="PF14432"/>
    </source>
</evidence>
<evidence type="ECO:0000313" key="5">
    <source>
        <dbReference type="EMBL" id="EXB52989.1"/>
    </source>
</evidence>
<feature type="repeat" description="PPR" evidence="3">
    <location>
        <begin position="87"/>
        <end position="121"/>
    </location>
</feature>
<name>W9REF5_9ROSA</name>
<keyword evidence="6" id="KW-1185">Reference proteome</keyword>
<dbReference type="InterPro" id="IPR046960">
    <property type="entry name" value="PPR_At4g14850-like_plant"/>
</dbReference>
<dbReference type="Pfam" id="PF13041">
    <property type="entry name" value="PPR_2"/>
    <property type="match status" value="2"/>
</dbReference>
<feature type="repeat" description="PPR" evidence="3">
    <location>
        <begin position="242"/>
        <end position="272"/>
    </location>
</feature>
<dbReference type="Pfam" id="PF01535">
    <property type="entry name" value="PPR"/>
    <property type="match status" value="9"/>
</dbReference>
<feature type="domain" description="DYW" evidence="4">
    <location>
        <begin position="621"/>
        <end position="713"/>
    </location>
</feature>
<feature type="repeat" description="PPR" evidence="3">
    <location>
        <begin position="149"/>
        <end position="179"/>
    </location>
</feature>
<evidence type="ECO:0000256" key="2">
    <source>
        <dbReference type="ARBA" id="ARBA00022737"/>
    </source>
</evidence>
<dbReference type="Proteomes" id="UP000030645">
    <property type="component" value="Unassembled WGS sequence"/>
</dbReference>
<reference evidence="6" key="1">
    <citation type="submission" date="2013-01" db="EMBL/GenBank/DDBJ databases">
        <title>Draft Genome Sequence of a Mulberry Tree, Morus notabilis C.K. Schneid.</title>
        <authorList>
            <person name="He N."/>
            <person name="Zhao S."/>
        </authorList>
    </citation>
    <scope>NUCLEOTIDE SEQUENCE</scope>
</reference>